<accession>A0A4Y9F0V9</accession>
<gene>
    <name evidence="1" type="ORF">E4U03_11050</name>
</gene>
<dbReference type="EMBL" id="SPQC01000052">
    <property type="protein sequence ID" value="TFU20599.1"/>
    <property type="molecule type" value="Genomic_DNA"/>
</dbReference>
<evidence type="ECO:0000313" key="2">
    <source>
        <dbReference type="Proteomes" id="UP000297951"/>
    </source>
</evidence>
<reference evidence="1 2" key="1">
    <citation type="submission" date="2019-03" db="EMBL/GenBank/DDBJ databases">
        <title>Diversity of the mouse oral microbiome.</title>
        <authorList>
            <person name="Joseph S."/>
            <person name="Aduse-Opoku J."/>
            <person name="Curtis M."/>
            <person name="Wade W."/>
            <person name="Hashim A."/>
        </authorList>
    </citation>
    <scope>NUCLEOTIDE SEQUENCE [LARGE SCALE GENOMIC DNA]</scope>
    <source>
        <strain evidence="2">irhom_31</strain>
    </source>
</reference>
<evidence type="ECO:0000313" key="1">
    <source>
        <dbReference type="EMBL" id="TFU20599.1"/>
    </source>
</evidence>
<dbReference type="AlphaFoldDB" id="A0A4Y9F0V9"/>
<organism evidence="1 2">
    <name type="scientific">Rothia nasimurium</name>
    <dbReference type="NCBI Taxonomy" id="85336"/>
    <lineage>
        <taxon>Bacteria</taxon>
        <taxon>Bacillati</taxon>
        <taxon>Actinomycetota</taxon>
        <taxon>Actinomycetes</taxon>
        <taxon>Micrococcales</taxon>
        <taxon>Micrococcaceae</taxon>
        <taxon>Rothia</taxon>
    </lineage>
</organism>
<proteinExistence type="predicted"/>
<dbReference type="STRING" id="85336.A7979_05795"/>
<protein>
    <submittedName>
        <fullName evidence="1">3-methyladenine DNA glycosylase</fullName>
    </submittedName>
</protein>
<name>A0A4Y9F0V9_9MICC</name>
<dbReference type="Proteomes" id="UP000297951">
    <property type="component" value="Unassembled WGS sequence"/>
</dbReference>
<dbReference type="RefSeq" id="WP_135013790.1">
    <property type="nucleotide sequence ID" value="NZ_JADGLK010000052.1"/>
</dbReference>
<comment type="caution">
    <text evidence="1">The sequence shown here is derived from an EMBL/GenBank/DDBJ whole genome shotgun (WGS) entry which is preliminary data.</text>
</comment>
<dbReference type="OrthoDB" id="9790578at2"/>
<sequence>MPLTLLAPDDWRALARAHKEHSGRYALPFARRREHGQAHPVEDFLFTYYTLKPGQFMRWHPGAGVILLGAGERANWKFYRAATRQELKEAGLPSAEAAAAAQAGTSVLVDIEKFAEARASAIDFARIILGKTAAKPGFFGCFGLHEWAMAYKSVENNIRHDYLELRLGAEGTDRVVESHKIRCSHFDAFRFFMPQAVPMNELQPTREQQRNLEQPACLHANMDIYKWAYKLLPLVPSNLVMDCFELAWDVRELDMKAAPYNLKDWGYEPVAIETPEGKAEYVRQQRLFTERSVALRQKLLDALESSLHYT</sequence>